<evidence type="ECO:0000256" key="9">
    <source>
        <dbReference type="PROSITE-ProRule" id="PRU01240"/>
    </source>
</evidence>
<dbReference type="Proteomes" id="UP000318138">
    <property type="component" value="Chromosome"/>
</dbReference>
<dbReference type="InterPro" id="IPR023827">
    <property type="entry name" value="Peptidase_S8_Asp-AS"/>
</dbReference>
<evidence type="ECO:0000256" key="3">
    <source>
        <dbReference type="ARBA" id="ARBA00022525"/>
    </source>
</evidence>
<evidence type="ECO:0000259" key="12">
    <source>
        <dbReference type="Pfam" id="PF00082"/>
    </source>
</evidence>
<keyword evidence="4 9" id="KW-0645">Protease</keyword>
<dbReference type="AlphaFoldDB" id="A0A859FJA4"/>
<dbReference type="InterPro" id="IPR003137">
    <property type="entry name" value="PA_domain"/>
</dbReference>
<feature type="active site" description="Charge relay system" evidence="8 9">
    <location>
        <position position="432"/>
    </location>
</feature>
<feature type="chain" id="PRO_5032538522" evidence="11">
    <location>
        <begin position="21"/>
        <end position="685"/>
    </location>
</feature>
<sequence length="685" mass="73361">MRYVVIILLLVCVLPIQAYAKEETSVYVIETTATPESLGITPRYEFSEGFTGFSAEITKSQADALKAQGMMVEENNMYAPKLAESVPFVYENEARESRYTGKGVKVAVIDTGIDYTHPDLAKQYKGGLDLIDGDKDPMETKSPATFHGTHVAGIIAANGRIKGVAPEADLYVYRALGPMGMGTTEQVLRAIDAAVKEGVDVINLSLGNAVNGPDWPTSVALDRVVDKGIVAVTSSGNSGPGLWSVGSPGTSSKAISVGASTPPLRLPSIHVNDKEIPLEPMLRAAPWTLTRAYEIVSLDYGEEADYESADVAGKIVLVKRGRISFTDKANFAKANGAKALLIANNREGIFAGMLEESINLPVASITNDQAKLIQDSKKPLRTIYHLVVDTVAPFSSRGPVTHTWEMKPDLVAPGVQIDSTTPNGYTSLNGTSMAAPHVAGAAALLLEKHPDWTPEQIKAALINSAKLLTDDQGDPLPAYAQGAGRLDINAALDATILLTPEPLRDNQPFTLHMQNVTDTPQTLRITSEITDALEVTLSAGETKKVTLPVSLQAQVAGIHTAWLQANIVDSDEAIDVPISWIVDEPDYPRVTSFMLQQEEHGGLSVEAYLPEGADHVQVTLYDSVTRSFIGVLHDEKQVKRGIYRTSVDVDVGAGTYIVSLTATKGAESDGMEEVYLVGAEALSTP</sequence>
<evidence type="ECO:0000259" key="13">
    <source>
        <dbReference type="Pfam" id="PF02225"/>
    </source>
</evidence>
<keyword evidence="6 9" id="KW-0378">Hydrolase</keyword>
<dbReference type="InterPro" id="IPR023828">
    <property type="entry name" value="Peptidase_S8_Ser-AS"/>
</dbReference>
<dbReference type="Gene3D" id="3.50.30.30">
    <property type="match status" value="1"/>
</dbReference>
<dbReference type="RefSeq" id="WP_176010725.1">
    <property type="nucleotide sequence ID" value="NZ_CP041372.2"/>
</dbReference>
<evidence type="ECO:0000256" key="7">
    <source>
        <dbReference type="ARBA" id="ARBA00022825"/>
    </source>
</evidence>
<evidence type="ECO:0000313" key="15">
    <source>
        <dbReference type="Proteomes" id="UP000318138"/>
    </source>
</evidence>
<keyword evidence="7 9" id="KW-0720">Serine protease</keyword>
<dbReference type="PROSITE" id="PS00138">
    <property type="entry name" value="SUBTILASE_SER"/>
    <property type="match status" value="1"/>
</dbReference>
<keyword evidence="15" id="KW-1185">Reference proteome</keyword>
<dbReference type="Pfam" id="PF02225">
    <property type="entry name" value="PA"/>
    <property type="match status" value="1"/>
</dbReference>
<dbReference type="PROSITE" id="PS51892">
    <property type="entry name" value="SUBTILASE"/>
    <property type="match status" value="1"/>
</dbReference>
<dbReference type="InterPro" id="IPR046450">
    <property type="entry name" value="PA_dom_sf"/>
</dbReference>
<reference evidence="15" key="1">
    <citation type="submission" date="2019-07" db="EMBL/GenBank/DDBJ databases">
        <title>Bacillus alkalisoli sp. nov. isolated from saline soil.</title>
        <authorList>
            <person name="Sun J.-Q."/>
            <person name="Xu L."/>
        </authorList>
    </citation>
    <scope>NUCLEOTIDE SEQUENCE [LARGE SCALE GENOMIC DNA]</scope>
    <source>
        <strain evidence="15">M4U3P1</strain>
    </source>
</reference>
<dbReference type="SUPFAM" id="SSF52025">
    <property type="entry name" value="PA domain"/>
    <property type="match status" value="1"/>
</dbReference>
<evidence type="ECO:0000256" key="8">
    <source>
        <dbReference type="PIRSR" id="PIRSR615500-1"/>
    </source>
</evidence>
<organism evidence="14 15">
    <name type="scientific">Paenalkalicoccus suaedae</name>
    <dbReference type="NCBI Taxonomy" id="2592382"/>
    <lineage>
        <taxon>Bacteria</taxon>
        <taxon>Bacillati</taxon>
        <taxon>Bacillota</taxon>
        <taxon>Bacilli</taxon>
        <taxon>Bacillales</taxon>
        <taxon>Bacillaceae</taxon>
        <taxon>Paenalkalicoccus</taxon>
    </lineage>
</organism>
<dbReference type="EMBL" id="CP041372">
    <property type="protein sequence ID" value="QKS72756.1"/>
    <property type="molecule type" value="Genomic_DNA"/>
</dbReference>
<dbReference type="Gene3D" id="3.40.50.200">
    <property type="entry name" value="Peptidase S8/S53 domain"/>
    <property type="match status" value="1"/>
</dbReference>
<dbReference type="GO" id="GO:0004252">
    <property type="term" value="F:serine-type endopeptidase activity"/>
    <property type="evidence" value="ECO:0007669"/>
    <property type="project" value="UniProtKB-UniRule"/>
</dbReference>
<gene>
    <name evidence="14" type="ORF">FLK61_39780</name>
</gene>
<evidence type="ECO:0000256" key="10">
    <source>
        <dbReference type="RuleBase" id="RU003355"/>
    </source>
</evidence>
<dbReference type="PANTHER" id="PTHR43806">
    <property type="entry name" value="PEPTIDASE S8"/>
    <property type="match status" value="1"/>
</dbReference>
<dbReference type="PRINTS" id="PR00723">
    <property type="entry name" value="SUBTILISIN"/>
</dbReference>
<evidence type="ECO:0000256" key="1">
    <source>
        <dbReference type="ARBA" id="ARBA00011073"/>
    </source>
</evidence>
<keyword evidence="3" id="KW-0964">Secreted</keyword>
<protein>
    <submittedName>
        <fullName evidence="14">S8 family serine peptidase</fullName>
    </submittedName>
</protein>
<dbReference type="PROSITE" id="PS00136">
    <property type="entry name" value="SUBTILASE_ASP"/>
    <property type="match status" value="1"/>
</dbReference>
<dbReference type="InterPro" id="IPR015500">
    <property type="entry name" value="Peptidase_S8_subtilisin-rel"/>
</dbReference>
<keyword evidence="2" id="KW-0134">Cell wall</keyword>
<evidence type="ECO:0000256" key="6">
    <source>
        <dbReference type="ARBA" id="ARBA00022801"/>
    </source>
</evidence>
<dbReference type="PROSITE" id="PS00137">
    <property type="entry name" value="SUBTILASE_HIS"/>
    <property type="match status" value="1"/>
</dbReference>
<dbReference type="CDD" id="cd07474">
    <property type="entry name" value="Peptidases_S8_subtilisin_Vpr-like"/>
    <property type="match status" value="1"/>
</dbReference>
<name>A0A859FJA4_9BACI</name>
<evidence type="ECO:0000256" key="11">
    <source>
        <dbReference type="SAM" id="SignalP"/>
    </source>
</evidence>
<dbReference type="Pfam" id="PF00082">
    <property type="entry name" value="Peptidase_S8"/>
    <property type="match status" value="1"/>
</dbReference>
<dbReference type="InterPro" id="IPR000209">
    <property type="entry name" value="Peptidase_S8/S53_dom"/>
</dbReference>
<dbReference type="InterPro" id="IPR034213">
    <property type="entry name" value="S8_Vpr-like"/>
</dbReference>
<feature type="domain" description="Peptidase S8/S53" evidence="12">
    <location>
        <begin position="101"/>
        <end position="484"/>
    </location>
</feature>
<feature type="signal peptide" evidence="11">
    <location>
        <begin position="1"/>
        <end position="20"/>
    </location>
</feature>
<evidence type="ECO:0000256" key="5">
    <source>
        <dbReference type="ARBA" id="ARBA00022729"/>
    </source>
</evidence>
<evidence type="ECO:0000313" key="14">
    <source>
        <dbReference type="EMBL" id="QKS72756.1"/>
    </source>
</evidence>
<feature type="active site" description="Charge relay system" evidence="8 9">
    <location>
        <position position="110"/>
    </location>
</feature>
<evidence type="ECO:0000256" key="2">
    <source>
        <dbReference type="ARBA" id="ARBA00022512"/>
    </source>
</evidence>
<dbReference type="SUPFAM" id="SSF52743">
    <property type="entry name" value="Subtilisin-like"/>
    <property type="match status" value="1"/>
</dbReference>
<dbReference type="InterPro" id="IPR022398">
    <property type="entry name" value="Peptidase_S8_His-AS"/>
</dbReference>
<proteinExistence type="inferred from homology"/>
<dbReference type="InterPro" id="IPR050131">
    <property type="entry name" value="Peptidase_S8_subtilisin-like"/>
</dbReference>
<dbReference type="GO" id="GO:0006508">
    <property type="term" value="P:proteolysis"/>
    <property type="evidence" value="ECO:0007669"/>
    <property type="project" value="UniProtKB-KW"/>
</dbReference>
<dbReference type="CDD" id="cd02133">
    <property type="entry name" value="PA_C5a_like"/>
    <property type="match status" value="1"/>
</dbReference>
<feature type="active site" description="Charge relay system" evidence="8 9">
    <location>
        <position position="147"/>
    </location>
</feature>
<accession>A0A859FJA4</accession>
<feature type="domain" description="PA" evidence="13">
    <location>
        <begin position="300"/>
        <end position="372"/>
    </location>
</feature>
<evidence type="ECO:0000256" key="4">
    <source>
        <dbReference type="ARBA" id="ARBA00022670"/>
    </source>
</evidence>
<dbReference type="InterPro" id="IPR036852">
    <property type="entry name" value="Peptidase_S8/S53_dom_sf"/>
</dbReference>
<dbReference type="PANTHER" id="PTHR43806:SF65">
    <property type="entry name" value="SERINE PROTEASE APRX"/>
    <property type="match status" value="1"/>
</dbReference>
<keyword evidence="5 11" id="KW-0732">Signal</keyword>
<dbReference type="KEGG" id="psua:FLK61_39780"/>
<comment type="similarity">
    <text evidence="1 9 10">Belongs to the peptidase S8 family.</text>
</comment>